<dbReference type="Pfam" id="PF21534">
    <property type="entry name" value="Rost"/>
    <property type="match status" value="1"/>
</dbReference>
<dbReference type="PANTHER" id="PTHR12242">
    <property type="entry name" value="OS02G0130600 PROTEIN-RELATED"/>
    <property type="match status" value="1"/>
</dbReference>
<dbReference type="GO" id="GO:0016020">
    <property type="term" value="C:membrane"/>
    <property type="evidence" value="ECO:0007669"/>
    <property type="project" value="TreeGrafter"/>
</dbReference>
<gene>
    <name evidence="2" type="ORF">V1264_020767</name>
</gene>
<keyword evidence="1" id="KW-0812">Transmembrane</keyword>
<organism evidence="2 3">
    <name type="scientific">Littorina saxatilis</name>
    <dbReference type="NCBI Taxonomy" id="31220"/>
    <lineage>
        <taxon>Eukaryota</taxon>
        <taxon>Metazoa</taxon>
        <taxon>Spiralia</taxon>
        <taxon>Lophotrochozoa</taxon>
        <taxon>Mollusca</taxon>
        <taxon>Gastropoda</taxon>
        <taxon>Caenogastropoda</taxon>
        <taxon>Littorinimorpha</taxon>
        <taxon>Littorinoidea</taxon>
        <taxon>Littorinidae</taxon>
        <taxon>Littorina</taxon>
    </lineage>
</organism>
<dbReference type="Proteomes" id="UP001374579">
    <property type="component" value="Unassembled WGS sequence"/>
</dbReference>
<feature type="transmembrane region" description="Helical" evidence="1">
    <location>
        <begin position="151"/>
        <end position="169"/>
    </location>
</feature>
<reference evidence="2 3" key="1">
    <citation type="submission" date="2024-02" db="EMBL/GenBank/DDBJ databases">
        <title>Chromosome-scale genome assembly of the rough periwinkle Littorina saxatilis.</title>
        <authorList>
            <person name="De Jode A."/>
            <person name="Faria R."/>
            <person name="Formenti G."/>
            <person name="Sims Y."/>
            <person name="Smith T.P."/>
            <person name="Tracey A."/>
            <person name="Wood J.M.D."/>
            <person name="Zagrodzka Z.B."/>
            <person name="Johannesson K."/>
            <person name="Butlin R.K."/>
            <person name="Leder E.H."/>
        </authorList>
    </citation>
    <scope>NUCLEOTIDE SEQUENCE [LARGE SCALE GENOMIC DNA]</scope>
    <source>
        <strain evidence="2">Snail1</strain>
        <tissue evidence="2">Muscle</tissue>
    </source>
</reference>
<feature type="transmembrane region" description="Helical" evidence="1">
    <location>
        <begin position="176"/>
        <end position="196"/>
    </location>
</feature>
<dbReference type="PANTHER" id="PTHR12242:SF45">
    <property type="entry name" value="MARVEL DOMAIN-CONTAINING PROTEIN"/>
    <property type="match status" value="1"/>
</dbReference>
<evidence type="ECO:0000313" key="3">
    <source>
        <dbReference type="Proteomes" id="UP001374579"/>
    </source>
</evidence>
<feature type="transmembrane region" description="Helical" evidence="1">
    <location>
        <begin position="76"/>
        <end position="99"/>
    </location>
</feature>
<evidence type="ECO:0000313" key="2">
    <source>
        <dbReference type="EMBL" id="KAK7102568.1"/>
    </source>
</evidence>
<feature type="transmembrane region" description="Helical" evidence="1">
    <location>
        <begin position="228"/>
        <end position="248"/>
    </location>
</feature>
<dbReference type="InterPro" id="IPR049352">
    <property type="entry name" value="Rost"/>
</dbReference>
<keyword evidence="3" id="KW-1185">Reference proteome</keyword>
<dbReference type="AlphaFoldDB" id="A0AAN9BC60"/>
<accession>A0AAN9BC60</accession>
<name>A0AAN9BC60_9CAEN</name>
<comment type="caution">
    <text evidence="2">The sequence shown here is derived from an EMBL/GenBank/DDBJ whole genome shotgun (WGS) entry which is preliminary data.</text>
</comment>
<feature type="transmembrane region" description="Helical" evidence="1">
    <location>
        <begin position="40"/>
        <end position="56"/>
    </location>
</feature>
<proteinExistence type="predicted"/>
<evidence type="ECO:0008006" key="4">
    <source>
        <dbReference type="Google" id="ProtNLM"/>
    </source>
</evidence>
<evidence type="ECO:0000256" key="1">
    <source>
        <dbReference type="SAM" id="Phobius"/>
    </source>
</evidence>
<protein>
    <recommendedName>
        <fullName evidence="4">Protein rolling stone-like</fullName>
    </recommendedName>
</protein>
<feature type="transmembrane region" description="Helical" evidence="1">
    <location>
        <begin position="120"/>
        <end position="139"/>
    </location>
</feature>
<keyword evidence="1" id="KW-0472">Membrane</keyword>
<keyword evidence="1" id="KW-1133">Transmembrane helix</keyword>
<sequence>MLRGVKREVCLSNLTLQHPRPYLFVTAQCDHRIFYGCWRVFWATYHVIWVLLSWVLEPWVLYSSSERVKWFIYLTNWTYLLLAVQAVTEAVNFFCVHSLREDIVADQQAVPMPWYLKLQWLLYNIVTTGSFMVTAWYWAVLYKSDTEIGAVRVSFHAVNSVYVLLNLFVTATPTRLLHFIYPVLFGVAYTLFSALYQLGGGTNIRGEPYIYRVTDWSRPWKTLLMSSLSNFLAIPFMHLLVFLLRLMVGRLWECWRGSGGSEEGETRRGRGRGVTCVDLGQRMTESSSIQAELLVSCE</sequence>
<dbReference type="EMBL" id="JBAMIC010000010">
    <property type="protein sequence ID" value="KAK7102568.1"/>
    <property type="molecule type" value="Genomic_DNA"/>
</dbReference>